<evidence type="ECO:0000256" key="2">
    <source>
        <dbReference type="ARBA" id="ARBA00002315"/>
    </source>
</evidence>
<organism evidence="7 8">
    <name type="scientific">Pseudonocardia ammonioxydans</name>
    <dbReference type="NCBI Taxonomy" id="260086"/>
    <lineage>
        <taxon>Bacteria</taxon>
        <taxon>Bacillati</taxon>
        <taxon>Actinomycetota</taxon>
        <taxon>Actinomycetes</taxon>
        <taxon>Pseudonocardiales</taxon>
        <taxon>Pseudonocardiaceae</taxon>
        <taxon>Pseudonocardia</taxon>
    </lineage>
</organism>
<dbReference type="RefSeq" id="WP_093349655.1">
    <property type="nucleotide sequence ID" value="NZ_FOUY01000029.1"/>
</dbReference>
<comment type="catalytic activity">
    <reaction evidence="1">
        <text>(2R)-2-phosphoglycerate = (2R)-3-phosphoglycerate</text>
        <dbReference type="Rhea" id="RHEA:15901"/>
        <dbReference type="ChEBI" id="CHEBI:58272"/>
        <dbReference type="ChEBI" id="CHEBI:58289"/>
        <dbReference type="EC" id="5.4.2.12"/>
    </reaction>
</comment>
<dbReference type="PANTHER" id="PTHR31209:SF0">
    <property type="entry name" value="METALLOENZYME DOMAIN-CONTAINING PROTEIN"/>
    <property type="match status" value="1"/>
</dbReference>
<evidence type="ECO:0000256" key="1">
    <source>
        <dbReference type="ARBA" id="ARBA00000370"/>
    </source>
</evidence>
<dbReference type="InterPro" id="IPR017850">
    <property type="entry name" value="Alkaline_phosphatase_core_sf"/>
</dbReference>
<dbReference type="SUPFAM" id="SSF53649">
    <property type="entry name" value="Alkaline phosphatase-like"/>
    <property type="match status" value="1"/>
</dbReference>
<evidence type="ECO:0000256" key="3">
    <source>
        <dbReference type="ARBA" id="ARBA00004921"/>
    </source>
</evidence>
<gene>
    <name evidence="7" type="ORF">SAMN05216207_10298</name>
</gene>
<sequence length="448" mass="47611">MKPAGYGETQPRLDDDRQPVVLVILDGLGDRPIPQLGGRTPAEAAHTPHLDALVRRGASGWHLPFGWGRAPASELAHWAMFGYADVPFPGRAVLEALGGGLDVDPDSAVTHASLRTSRVDGNTLTLTGRARPDDLDDVTDLLTGLAPVLREHGMILHQLGGRGEALLCSPAHHSGAVTDSDPLFETFHPWMRPVPTAPEAAAFADALTAALLAARTWLRTSDINTRRVARGLPALDVLTTKWSGRRGTIPSFLDQVGVTGAAVTSTRLYQGIATALDMTSIHLAPVDDLETDMAARLDAAERLIDDGARFVHVHTKATDDAGHTKQPFAKRDVLHAIDRGLAGLGEIAERAVVAVTGDHATPSTHGVMHAGEPTPLLVAGPTVRPDDVTEWGELPARSGWWGRVHAAELLPLLFGQANRPVFMGHRITAGPVPALADSPEAMPIHDPP</sequence>
<dbReference type="EMBL" id="FOUY01000029">
    <property type="protein sequence ID" value="SFO06313.1"/>
    <property type="molecule type" value="Genomic_DNA"/>
</dbReference>
<name>A0A1I5E4Q2_PSUAM</name>
<comment type="similarity">
    <text evidence="4">Belongs to the BPG-independent phosphoglycerate mutase family. A-PGAM subfamily.</text>
</comment>
<dbReference type="Pfam" id="PF10143">
    <property type="entry name" value="PhosphMutase"/>
    <property type="match status" value="1"/>
</dbReference>
<protein>
    <submittedName>
        <fullName evidence="7">Phosphoglycerate mutase</fullName>
    </submittedName>
</protein>
<dbReference type="InterPro" id="IPR004456">
    <property type="entry name" value="Pglycerate_mutase_ApgM"/>
</dbReference>
<keyword evidence="5" id="KW-0324">Glycolysis</keyword>
<dbReference type="Pfam" id="PF01676">
    <property type="entry name" value="Metalloenzyme"/>
    <property type="match status" value="1"/>
</dbReference>
<comment type="function">
    <text evidence="2">Catalyzes the interconversion of 2-phosphoglycerate and 3-phosphoglycerate.</text>
</comment>
<accession>A0A1I5E4Q2</accession>
<evidence type="ECO:0000256" key="5">
    <source>
        <dbReference type="ARBA" id="ARBA00023152"/>
    </source>
</evidence>
<comment type="pathway">
    <text evidence="3">Carbohydrate degradation.</text>
</comment>
<dbReference type="Proteomes" id="UP000199614">
    <property type="component" value="Unassembled WGS sequence"/>
</dbReference>
<keyword evidence="8" id="KW-1185">Reference proteome</keyword>
<dbReference type="Gene3D" id="3.40.720.10">
    <property type="entry name" value="Alkaline Phosphatase, subunit A"/>
    <property type="match status" value="2"/>
</dbReference>
<dbReference type="GO" id="GO:0046872">
    <property type="term" value="F:metal ion binding"/>
    <property type="evidence" value="ECO:0007669"/>
    <property type="project" value="InterPro"/>
</dbReference>
<reference evidence="7 8" key="1">
    <citation type="submission" date="2016-10" db="EMBL/GenBank/DDBJ databases">
        <authorList>
            <person name="de Groot N.N."/>
        </authorList>
    </citation>
    <scope>NUCLEOTIDE SEQUENCE [LARGE SCALE GENOMIC DNA]</scope>
    <source>
        <strain evidence="7 8">CGMCC 4.1877</strain>
    </source>
</reference>
<proteinExistence type="inferred from homology"/>
<dbReference type="GO" id="GO:0004619">
    <property type="term" value="F:phosphoglycerate mutase activity"/>
    <property type="evidence" value="ECO:0007669"/>
    <property type="project" value="UniProtKB-EC"/>
</dbReference>
<dbReference type="InterPro" id="IPR006124">
    <property type="entry name" value="Metalloenzyme"/>
</dbReference>
<dbReference type="GO" id="GO:0006096">
    <property type="term" value="P:glycolytic process"/>
    <property type="evidence" value="ECO:0007669"/>
    <property type="project" value="UniProtKB-KW"/>
</dbReference>
<dbReference type="AlphaFoldDB" id="A0A1I5E4Q2"/>
<feature type="domain" description="Metalloenzyme" evidence="6">
    <location>
        <begin position="19"/>
        <end position="389"/>
    </location>
</feature>
<evidence type="ECO:0000259" key="6">
    <source>
        <dbReference type="Pfam" id="PF01676"/>
    </source>
</evidence>
<dbReference type="STRING" id="260086.SAMN05216207_10298"/>
<evidence type="ECO:0000313" key="7">
    <source>
        <dbReference type="EMBL" id="SFO06313.1"/>
    </source>
</evidence>
<dbReference type="PANTHER" id="PTHR31209">
    <property type="entry name" value="COFACTOR-INDEPENDENT PHOSPHOGLYCERATE MUTASE"/>
    <property type="match status" value="1"/>
</dbReference>
<evidence type="ECO:0000313" key="8">
    <source>
        <dbReference type="Proteomes" id="UP000199614"/>
    </source>
</evidence>
<evidence type="ECO:0000256" key="4">
    <source>
        <dbReference type="ARBA" id="ARBA00005524"/>
    </source>
</evidence>
<dbReference type="OrthoDB" id="9804453at2"/>